<sequence>MLSALDKTIAATAGIVDHLAEQLASIENTIEQEVSRGLEQGYFIRGAEWARSSTPEPNPNVPGAPSSVDEFVRRRRLLQQQADKVRKVSAAELLKISSILMEMLSYYQRKAKVGSLDPGGLLNEGQFNWYSPRIKKLEEQLKREREHLDGAKIDAKTVGKDMQKIGGGAETVGGLMGLIEPLKPAGEVVGTVGGVVSQLGEVTEHFG</sequence>
<proteinExistence type="predicted"/>
<dbReference type="Proteomes" id="UP000501240">
    <property type="component" value="Chromosome"/>
</dbReference>
<reference evidence="1 2" key="1">
    <citation type="submission" date="2020-05" db="EMBL/GenBank/DDBJ databases">
        <title>Actinomadura verrucosospora NRRL-B18236 (PFL_A860) Genome sequencing and assembly.</title>
        <authorList>
            <person name="Samborskyy M."/>
        </authorList>
    </citation>
    <scope>NUCLEOTIDE SEQUENCE [LARGE SCALE GENOMIC DNA]</scope>
    <source>
        <strain evidence="1 2">NRRL:B18236</strain>
    </source>
</reference>
<organism evidence="1 2">
    <name type="scientific">Actinomadura verrucosospora</name>
    <dbReference type="NCBI Taxonomy" id="46165"/>
    <lineage>
        <taxon>Bacteria</taxon>
        <taxon>Bacillati</taxon>
        <taxon>Actinomycetota</taxon>
        <taxon>Actinomycetes</taxon>
        <taxon>Streptosporangiales</taxon>
        <taxon>Thermomonosporaceae</taxon>
        <taxon>Actinomadura</taxon>
    </lineage>
</organism>
<dbReference type="EMBL" id="CP053892">
    <property type="protein sequence ID" value="QKG23167.1"/>
    <property type="molecule type" value="Genomic_DNA"/>
</dbReference>
<keyword evidence="2" id="KW-1185">Reference proteome</keyword>
<name>A0A7D4A7P6_ACTVE</name>
<dbReference type="AlphaFoldDB" id="A0A7D4A7P6"/>
<evidence type="ECO:0000313" key="2">
    <source>
        <dbReference type="Proteomes" id="UP000501240"/>
    </source>
</evidence>
<evidence type="ECO:0000313" key="1">
    <source>
        <dbReference type="EMBL" id="QKG23167.1"/>
    </source>
</evidence>
<gene>
    <name evidence="1" type="ORF">ACTIVE_4808</name>
</gene>
<protein>
    <submittedName>
        <fullName evidence="1">Uncharacterized protein</fullName>
    </submittedName>
</protein>
<accession>A0A7D4A7P6</accession>